<proteinExistence type="predicted"/>
<accession>A0ABQ7B837</accession>
<dbReference type="Proteomes" id="UP000266723">
    <property type="component" value="Unassembled WGS sequence"/>
</dbReference>
<keyword evidence="2" id="KW-1185">Reference proteome</keyword>
<evidence type="ECO:0000313" key="2">
    <source>
        <dbReference type="Proteomes" id="UP000266723"/>
    </source>
</evidence>
<name>A0ABQ7B837_BRACR</name>
<gene>
    <name evidence="1" type="ORF">DY000_02040642</name>
</gene>
<evidence type="ECO:0000313" key="1">
    <source>
        <dbReference type="EMBL" id="KAF3528687.1"/>
    </source>
</evidence>
<dbReference type="EMBL" id="QGKV02001507">
    <property type="protein sequence ID" value="KAF3528687.1"/>
    <property type="molecule type" value="Genomic_DNA"/>
</dbReference>
<comment type="caution">
    <text evidence="1">The sequence shown here is derived from an EMBL/GenBank/DDBJ whole genome shotgun (WGS) entry which is preliminary data.</text>
</comment>
<organism evidence="1 2">
    <name type="scientific">Brassica cretica</name>
    <name type="common">Mustard</name>
    <dbReference type="NCBI Taxonomy" id="69181"/>
    <lineage>
        <taxon>Eukaryota</taxon>
        <taxon>Viridiplantae</taxon>
        <taxon>Streptophyta</taxon>
        <taxon>Embryophyta</taxon>
        <taxon>Tracheophyta</taxon>
        <taxon>Spermatophyta</taxon>
        <taxon>Magnoliopsida</taxon>
        <taxon>eudicotyledons</taxon>
        <taxon>Gunneridae</taxon>
        <taxon>Pentapetalae</taxon>
        <taxon>rosids</taxon>
        <taxon>malvids</taxon>
        <taxon>Brassicales</taxon>
        <taxon>Brassicaceae</taxon>
        <taxon>Brassiceae</taxon>
        <taxon>Brassica</taxon>
    </lineage>
</organism>
<reference evidence="1 2" key="1">
    <citation type="journal article" date="2020" name="BMC Genomics">
        <title>Intraspecific diversification of the crop wild relative Brassica cretica Lam. using demographic model selection.</title>
        <authorList>
            <person name="Kioukis A."/>
            <person name="Michalopoulou V.A."/>
            <person name="Briers L."/>
            <person name="Pirintsos S."/>
            <person name="Studholme D.J."/>
            <person name="Pavlidis P."/>
            <person name="Sarris P.F."/>
        </authorList>
    </citation>
    <scope>NUCLEOTIDE SEQUENCE [LARGE SCALE GENOMIC DNA]</scope>
    <source>
        <strain evidence="2">cv. PFS-1207/04</strain>
    </source>
</reference>
<sequence>MDSSLVVTRRRSFSHSRSDRSLAIVLSQSLRSISRGHSTRSLAVTRHKSLHCSYSSWIALSQLLGADRSLAVARIDISRSLDSLSYSYSAHITLLRLLGTDRSLAVTRHGSLSCSYSARIALSQSLGLLASLEHNVIPRRHVHLCLSIDASSMTTCYGGSEHCLH</sequence>
<protein>
    <submittedName>
        <fullName evidence="1">Uncharacterized protein</fullName>
    </submittedName>
</protein>